<evidence type="ECO:0000313" key="4">
    <source>
        <dbReference type="EMBL" id="KAK3012851.1"/>
    </source>
</evidence>
<dbReference type="EMBL" id="JAVXUP010001345">
    <property type="protein sequence ID" value="KAK3012851.1"/>
    <property type="molecule type" value="Genomic_DNA"/>
</dbReference>
<dbReference type="GO" id="GO:0006412">
    <property type="term" value="P:translation"/>
    <property type="evidence" value="ECO:0007669"/>
    <property type="project" value="InterPro"/>
</dbReference>
<evidence type="ECO:0000256" key="1">
    <source>
        <dbReference type="ARBA" id="ARBA00007116"/>
    </source>
</evidence>
<organism evidence="4 5">
    <name type="scientific">Escallonia herrerae</name>
    <dbReference type="NCBI Taxonomy" id="1293975"/>
    <lineage>
        <taxon>Eukaryota</taxon>
        <taxon>Viridiplantae</taxon>
        <taxon>Streptophyta</taxon>
        <taxon>Embryophyta</taxon>
        <taxon>Tracheophyta</taxon>
        <taxon>Spermatophyta</taxon>
        <taxon>Magnoliopsida</taxon>
        <taxon>eudicotyledons</taxon>
        <taxon>Gunneridae</taxon>
        <taxon>Pentapetalae</taxon>
        <taxon>asterids</taxon>
        <taxon>campanulids</taxon>
        <taxon>Escalloniales</taxon>
        <taxon>Escalloniaceae</taxon>
        <taxon>Escallonia</taxon>
    </lineage>
</organism>
<dbReference type="GO" id="GO:0008097">
    <property type="term" value="F:5S rRNA binding"/>
    <property type="evidence" value="ECO:0007669"/>
    <property type="project" value="TreeGrafter"/>
</dbReference>
<evidence type="ECO:0000313" key="5">
    <source>
        <dbReference type="Proteomes" id="UP001188597"/>
    </source>
</evidence>
<dbReference type="PANTHER" id="PTHR12899:SF14">
    <property type="entry name" value="F14B2.25_F14B2.25"/>
    <property type="match status" value="1"/>
</dbReference>
<dbReference type="GO" id="GO:1990904">
    <property type="term" value="C:ribonucleoprotein complex"/>
    <property type="evidence" value="ECO:0007669"/>
    <property type="project" value="UniProtKB-KW"/>
</dbReference>
<dbReference type="InterPro" id="IPR005484">
    <property type="entry name" value="Ribosomal_uL18_bac/plant/anim"/>
</dbReference>
<dbReference type="Proteomes" id="UP001188597">
    <property type="component" value="Unassembled WGS sequence"/>
</dbReference>
<evidence type="ECO:0000256" key="3">
    <source>
        <dbReference type="ARBA" id="ARBA00023274"/>
    </source>
</evidence>
<comment type="similarity">
    <text evidence="1">Belongs to the universal ribosomal protein uL18 family.</text>
</comment>
<dbReference type="GO" id="GO:0003735">
    <property type="term" value="F:structural constituent of ribosome"/>
    <property type="evidence" value="ECO:0007669"/>
    <property type="project" value="InterPro"/>
</dbReference>
<dbReference type="SUPFAM" id="SSF53137">
    <property type="entry name" value="Translational machinery components"/>
    <property type="match status" value="1"/>
</dbReference>
<dbReference type="PANTHER" id="PTHR12899">
    <property type="entry name" value="39S RIBOSOMAL PROTEIN L18, MITOCHONDRIAL"/>
    <property type="match status" value="1"/>
</dbReference>
<proteinExistence type="inferred from homology"/>
<evidence type="ECO:0000256" key="2">
    <source>
        <dbReference type="ARBA" id="ARBA00022980"/>
    </source>
</evidence>
<keyword evidence="3" id="KW-0687">Ribonucleoprotein</keyword>
<comment type="caution">
    <text evidence="4">The sequence shown here is derived from an EMBL/GenBank/DDBJ whole genome shotgun (WGS) entry which is preliminary data.</text>
</comment>
<keyword evidence="2" id="KW-0689">Ribosomal protein</keyword>
<keyword evidence="5" id="KW-1185">Reference proteome</keyword>
<dbReference type="GO" id="GO:0005840">
    <property type="term" value="C:ribosome"/>
    <property type="evidence" value="ECO:0007669"/>
    <property type="project" value="UniProtKB-KW"/>
</dbReference>
<sequence>MAITNHPHLLRLVLAYRKITAQATHPHTESIVAMASSSEQEFMDAKTASKIDEKLGFRLKDIGISDVEIDTRDELLRPIHQLRMVIQLFDLVRRAGIDVAGAEKLEF</sequence>
<protein>
    <submittedName>
        <fullName evidence="4">Uncharacterized protein</fullName>
    </submittedName>
</protein>
<gene>
    <name evidence="4" type="ORF">RJ639_010351</name>
</gene>
<accession>A0AA88VPD6</accession>
<name>A0AA88VPD6_9ASTE</name>
<dbReference type="AlphaFoldDB" id="A0AA88VPD6"/>
<reference evidence="4" key="1">
    <citation type="submission" date="2022-12" db="EMBL/GenBank/DDBJ databases">
        <title>Draft genome assemblies for two species of Escallonia (Escalloniales).</title>
        <authorList>
            <person name="Chanderbali A."/>
            <person name="Dervinis C."/>
            <person name="Anghel I."/>
            <person name="Soltis D."/>
            <person name="Soltis P."/>
            <person name="Zapata F."/>
        </authorList>
    </citation>
    <scope>NUCLEOTIDE SEQUENCE</scope>
    <source>
        <strain evidence="4">UCBG64.0493</strain>
        <tissue evidence="4">Leaf</tissue>
    </source>
</reference>